<dbReference type="RefSeq" id="WP_205168432.1">
    <property type="nucleotide sequence ID" value="NZ_JAFBDZ010000001.1"/>
</dbReference>
<comment type="similarity">
    <text evidence="2 7 8">Belongs to the dihydrofolate reductase family.</text>
</comment>
<keyword evidence="11" id="KW-1185">Reference proteome</keyword>
<keyword evidence="5 7" id="KW-0521">NADP</keyword>
<dbReference type="PANTHER" id="PTHR48069:SF3">
    <property type="entry name" value="DIHYDROFOLATE REDUCTASE"/>
    <property type="match status" value="1"/>
</dbReference>
<dbReference type="SUPFAM" id="SSF53597">
    <property type="entry name" value="Dihydrofolate reductase-like"/>
    <property type="match status" value="1"/>
</dbReference>
<dbReference type="PIRSF" id="PIRSF000194">
    <property type="entry name" value="DHFR"/>
    <property type="match status" value="1"/>
</dbReference>
<dbReference type="Pfam" id="PF00186">
    <property type="entry name" value="DHFR_1"/>
    <property type="match status" value="1"/>
</dbReference>
<comment type="function">
    <text evidence="7">Key enzyme in folate metabolism. Catalyzes an essential reaction for de novo glycine and purine synthesis, and for DNA precursor synthesis.</text>
</comment>
<evidence type="ECO:0000259" key="9">
    <source>
        <dbReference type="PROSITE" id="PS51330"/>
    </source>
</evidence>
<keyword evidence="6 7" id="KW-0560">Oxidoreductase</keyword>
<feature type="domain" description="DHFR" evidence="9">
    <location>
        <begin position="1"/>
        <end position="160"/>
    </location>
</feature>
<dbReference type="InterPro" id="IPR012259">
    <property type="entry name" value="DHFR"/>
</dbReference>
<dbReference type="Proteomes" id="UP001646157">
    <property type="component" value="Unassembled WGS sequence"/>
</dbReference>
<proteinExistence type="inferred from homology"/>
<dbReference type="InterPro" id="IPR024072">
    <property type="entry name" value="DHFR-like_dom_sf"/>
</dbReference>
<dbReference type="CDD" id="cd00209">
    <property type="entry name" value="DHFR"/>
    <property type="match status" value="1"/>
</dbReference>
<name>A0ABS2N8R7_9BACI</name>
<comment type="catalytic activity">
    <reaction evidence="7">
        <text>(6S)-5,6,7,8-tetrahydrofolate + NADP(+) = 7,8-dihydrofolate + NADPH + H(+)</text>
        <dbReference type="Rhea" id="RHEA:15009"/>
        <dbReference type="ChEBI" id="CHEBI:15378"/>
        <dbReference type="ChEBI" id="CHEBI:57451"/>
        <dbReference type="ChEBI" id="CHEBI:57453"/>
        <dbReference type="ChEBI" id="CHEBI:57783"/>
        <dbReference type="ChEBI" id="CHEBI:58349"/>
        <dbReference type="EC" id="1.5.1.3"/>
    </reaction>
</comment>
<evidence type="ECO:0000256" key="4">
    <source>
        <dbReference type="ARBA" id="ARBA00022563"/>
    </source>
</evidence>
<evidence type="ECO:0000256" key="6">
    <source>
        <dbReference type="ARBA" id="ARBA00023002"/>
    </source>
</evidence>
<comment type="caution">
    <text evidence="10">The sequence shown here is derived from an EMBL/GenBank/DDBJ whole genome shotgun (WGS) entry which is preliminary data.</text>
</comment>
<dbReference type="EMBL" id="JAFBDZ010000001">
    <property type="protein sequence ID" value="MBM7584255.1"/>
    <property type="molecule type" value="Genomic_DNA"/>
</dbReference>
<dbReference type="InterPro" id="IPR017925">
    <property type="entry name" value="DHFR_CS"/>
</dbReference>
<keyword evidence="4 7" id="KW-0554">One-carbon metabolism</keyword>
<evidence type="ECO:0000313" key="10">
    <source>
        <dbReference type="EMBL" id="MBM7584255.1"/>
    </source>
</evidence>
<dbReference type="PRINTS" id="PR00070">
    <property type="entry name" value="DHFR"/>
</dbReference>
<organism evidence="10 11">
    <name type="scientific">Rossellomorea pakistanensis</name>
    <dbReference type="NCBI Taxonomy" id="992288"/>
    <lineage>
        <taxon>Bacteria</taxon>
        <taxon>Bacillati</taxon>
        <taxon>Bacillota</taxon>
        <taxon>Bacilli</taxon>
        <taxon>Bacillales</taxon>
        <taxon>Bacillaceae</taxon>
        <taxon>Rossellomorea</taxon>
    </lineage>
</organism>
<dbReference type="PROSITE" id="PS00075">
    <property type="entry name" value="DHFR_1"/>
    <property type="match status" value="1"/>
</dbReference>
<comment type="pathway">
    <text evidence="1 7">Cofactor biosynthesis; tetrahydrofolate biosynthesis; 5,6,7,8-tetrahydrofolate from 7,8-dihydrofolate: step 1/1.</text>
</comment>
<reference evidence="10 11" key="1">
    <citation type="submission" date="2021-01" db="EMBL/GenBank/DDBJ databases">
        <title>Genomic Encyclopedia of Type Strains, Phase IV (KMG-IV): sequencing the most valuable type-strain genomes for metagenomic binning, comparative biology and taxonomic classification.</title>
        <authorList>
            <person name="Goeker M."/>
        </authorList>
    </citation>
    <scope>NUCLEOTIDE SEQUENCE [LARGE SCALE GENOMIC DNA]</scope>
    <source>
        <strain evidence="10 11">DSM 24834</strain>
    </source>
</reference>
<evidence type="ECO:0000256" key="3">
    <source>
        <dbReference type="ARBA" id="ARBA00012856"/>
    </source>
</evidence>
<evidence type="ECO:0000256" key="8">
    <source>
        <dbReference type="RuleBase" id="RU004474"/>
    </source>
</evidence>
<dbReference type="InterPro" id="IPR001796">
    <property type="entry name" value="DHFR_dom"/>
</dbReference>
<evidence type="ECO:0000256" key="2">
    <source>
        <dbReference type="ARBA" id="ARBA00009539"/>
    </source>
</evidence>
<accession>A0ABS2N8R7</accession>
<evidence type="ECO:0000313" key="11">
    <source>
        <dbReference type="Proteomes" id="UP001646157"/>
    </source>
</evidence>
<dbReference type="PROSITE" id="PS51330">
    <property type="entry name" value="DHFR_2"/>
    <property type="match status" value="1"/>
</dbReference>
<dbReference type="Gene3D" id="3.40.430.10">
    <property type="entry name" value="Dihydrofolate Reductase, subunit A"/>
    <property type="match status" value="1"/>
</dbReference>
<evidence type="ECO:0000256" key="1">
    <source>
        <dbReference type="ARBA" id="ARBA00004903"/>
    </source>
</evidence>
<dbReference type="EC" id="1.5.1.3" evidence="3 7"/>
<sequence length="161" mass="18639">MISFVWAMDQNGVIGKNNSLPWHLPADLKFFKETTMGHPIVMGRKTYESIGKPLPGRENIVLTRDASYKAEGCIVFHEVEDILHYADEKEVEVMVTGGAEVFKMFLPFVDRLYVTKIYASFEGDTYIPKIPWEKFSLISNEKGPRNEKNPYDYEFQIYESK</sequence>
<protein>
    <recommendedName>
        <fullName evidence="3 7">Dihydrofolate reductase</fullName>
        <ecNumber evidence="3 7">1.5.1.3</ecNumber>
    </recommendedName>
</protein>
<gene>
    <name evidence="10" type="ORF">JOC86_000792</name>
</gene>
<dbReference type="PANTHER" id="PTHR48069">
    <property type="entry name" value="DIHYDROFOLATE REDUCTASE"/>
    <property type="match status" value="1"/>
</dbReference>
<dbReference type="GO" id="GO:0004146">
    <property type="term" value="F:dihydrofolate reductase activity"/>
    <property type="evidence" value="ECO:0007669"/>
    <property type="project" value="UniProtKB-EC"/>
</dbReference>
<evidence type="ECO:0000256" key="7">
    <source>
        <dbReference type="PIRNR" id="PIRNR000194"/>
    </source>
</evidence>
<evidence type="ECO:0000256" key="5">
    <source>
        <dbReference type="ARBA" id="ARBA00022857"/>
    </source>
</evidence>